<dbReference type="PANTHER" id="PTHR43133">
    <property type="entry name" value="RNA POLYMERASE ECF-TYPE SIGMA FACTO"/>
    <property type="match status" value="1"/>
</dbReference>
<evidence type="ECO:0000256" key="1">
    <source>
        <dbReference type="ARBA" id="ARBA00010641"/>
    </source>
</evidence>
<dbReference type="EMBL" id="BAABJQ010000017">
    <property type="protein sequence ID" value="GAA5192398.1"/>
    <property type="molecule type" value="Genomic_DNA"/>
</dbReference>
<comment type="caution">
    <text evidence="8">The sequence shown here is derived from an EMBL/GenBank/DDBJ whole genome shotgun (WGS) entry which is preliminary data.</text>
</comment>
<dbReference type="SUPFAM" id="SSF88659">
    <property type="entry name" value="Sigma3 and sigma4 domains of RNA polymerase sigma factors"/>
    <property type="match status" value="1"/>
</dbReference>
<evidence type="ECO:0000259" key="6">
    <source>
        <dbReference type="Pfam" id="PF04542"/>
    </source>
</evidence>
<dbReference type="InterPro" id="IPR007627">
    <property type="entry name" value="RNA_pol_sigma70_r2"/>
</dbReference>
<gene>
    <name evidence="8" type="ORF">GCM10023322_51910</name>
</gene>
<dbReference type="NCBIfam" id="TIGR02937">
    <property type="entry name" value="sigma70-ECF"/>
    <property type="match status" value="1"/>
</dbReference>
<dbReference type="PANTHER" id="PTHR43133:SF52">
    <property type="entry name" value="ECF RNA POLYMERASE SIGMA FACTOR SIGL"/>
    <property type="match status" value="1"/>
</dbReference>
<dbReference type="InterPro" id="IPR036388">
    <property type="entry name" value="WH-like_DNA-bd_sf"/>
</dbReference>
<evidence type="ECO:0000313" key="9">
    <source>
        <dbReference type="Proteomes" id="UP001501570"/>
    </source>
</evidence>
<dbReference type="Proteomes" id="UP001501570">
    <property type="component" value="Unassembled WGS sequence"/>
</dbReference>
<dbReference type="Pfam" id="PF04542">
    <property type="entry name" value="Sigma70_r2"/>
    <property type="match status" value="1"/>
</dbReference>
<dbReference type="CDD" id="cd06171">
    <property type="entry name" value="Sigma70_r4"/>
    <property type="match status" value="1"/>
</dbReference>
<name>A0ABP9S936_9ACTN</name>
<keyword evidence="5" id="KW-0804">Transcription</keyword>
<keyword evidence="9" id="KW-1185">Reference proteome</keyword>
<evidence type="ECO:0000259" key="7">
    <source>
        <dbReference type="Pfam" id="PF04545"/>
    </source>
</evidence>
<dbReference type="Gene3D" id="1.10.10.10">
    <property type="entry name" value="Winged helix-like DNA-binding domain superfamily/Winged helix DNA-binding domain"/>
    <property type="match status" value="1"/>
</dbReference>
<keyword evidence="4" id="KW-0238">DNA-binding</keyword>
<evidence type="ECO:0000256" key="2">
    <source>
        <dbReference type="ARBA" id="ARBA00023015"/>
    </source>
</evidence>
<feature type="domain" description="RNA polymerase sigma-70 region 4" evidence="7">
    <location>
        <begin position="120"/>
        <end position="169"/>
    </location>
</feature>
<organism evidence="8 9">
    <name type="scientific">Rugosimonospora acidiphila</name>
    <dbReference type="NCBI Taxonomy" id="556531"/>
    <lineage>
        <taxon>Bacteria</taxon>
        <taxon>Bacillati</taxon>
        <taxon>Actinomycetota</taxon>
        <taxon>Actinomycetes</taxon>
        <taxon>Micromonosporales</taxon>
        <taxon>Micromonosporaceae</taxon>
        <taxon>Rugosimonospora</taxon>
    </lineage>
</organism>
<proteinExistence type="inferred from homology"/>
<keyword evidence="2" id="KW-0805">Transcription regulation</keyword>
<evidence type="ECO:0000256" key="4">
    <source>
        <dbReference type="ARBA" id="ARBA00023125"/>
    </source>
</evidence>
<dbReference type="SUPFAM" id="SSF88946">
    <property type="entry name" value="Sigma2 domain of RNA polymerase sigma factors"/>
    <property type="match status" value="1"/>
</dbReference>
<dbReference type="InterPro" id="IPR014284">
    <property type="entry name" value="RNA_pol_sigma-70_dom"/>
</dbReference>
<dbReference type="InterPro" id="IPR007630">
    <property type="entry name" value="RNA_pol_sigma70_r4"/>
</dbReference>
<dbReference type="InterPro" id="IPR013324">
    <property type="entry name" value="RNA_pol_sigma_r3/r4-like"/>
</dbReference>
<dbReference type="InterPro" id="IPR013325">
    <property type="entry name" value="RNA_pol_sigma_r2"/>
</dbReference>
<dbReference type="RefSeq" id="WP_345633854.1">
    <property type="nucleotide sequence ID" value="NZ_BAABJQ010000017.1"/>
</dbReference>
<dbReference type="InterPro" id="IPR039425">
    <property type="entry name" value="RNA_pol_sigma-70-like"/>
</dbReference>
<sequence>MAGLRGQRRREVADEALVRSLFQEHGRAMLAYATQLTRDRAIAEDVVQEALLRAWRNPDSLVNGRGSVRGWLLTVIRNIVIDMVRARNARPTEVGESPVEVAIERDHADRVADSMLVVDALGQLSTEHREVLEQLYLLGSTVGEAAESLGIPPGTVKSRSFYALRALRELYPGGPARLERSAS</sequence>
<evidence type="ECO:0000256" key="5">
    <source>
        <dbReference type="ARBA" id="ARBA00023163"/>
    </source>
</evidence>
<dbReference type="Gene3D" id="1.10.1740.10">
    <property type="match status" value="1"/>
</dbReference>
<dbReference type="NCBIfam" id="NF007227">
    <property type="entry name" value="PRK09645.1"/>
    <property type="match status" value="1"/>
</dbReference>
<dbReference type="Pfam" id="PF04545">
    <property type="entry name" value="Sigma70_r4"/>
    <property type="match status" value="1"/>
</dbReference>
<evidence type="ECO:0000313" key="8">
    <source>
        <dbReference type="EMBL" id="GAA5192398.1"/>
    </source>
</evidence>
<feature type="domain" description="RNA polymerase sigma-70 region 2" evidence="6">
    <location>
        <begin position="21"/>
        <end position="88"/>
    </location>
</feature>
<accession>A0ABP9S936</accession>
<reference evidence="9" key="1">
    <citation type="journal article" date="2019" name="Int. J. Syst. Evol. Microbiol.">
        <title>The Global Catalogue of Microorganisms (GCM) 10K type strain sequencing project: providing services to taxonomists for standard genome sequencing and annotation.</title>
        <authorList>
            <consortium name="The Broad Institute Genomics Platform"/>
            <consortium name="The Broad Institute Genome Sequencing Center for Infectious Disease"/>
            <person name="Wu L."/>
            <person name="Ma J."/>
        </authorList>
    </citation>
    <scope>NUCLEOTIDE SEQUENCE [LARGE SCALE GENOMIC DNA]</scope>
    <source>
        <strain evidence="9">JCM 18304</strain>
    </source>
</reference>
<keyword evidence="3" id="KW-0731">Sigma factor</keyword>
<evidence type="ECO:0000256" key="3">
    <source>
        <dbReference type="ARBA" id="ARBA00023082"/>
    </source>
</evidence>
<protein>
    <submittedName>
        <fullName evidence="8">Sigma-70 family RNA polymerase sigma factor</fullName>
    </submittedName>
</protein>
<comment type="similarity">
    <text evidence="1">Belongs to the sigma-70 factor family. ECF subfamily.</text>
</comment>